<sequence>MVVSYLSAKSNGKPNGAAIVRSATLLERLRPSQRKLPLVTSIVSGFSLMSSLISVSAVLAVGVVSTACAHRAPGVLDALGVHSITRTVRFFRATHYPHRPSRRSPMIYTLFLTGEPDFGTIFVSQPKGPLLRSSWSIISTNKGWAADATSLSSSYTRAWNACETQAAIVCTRRVRTHDVEIEHHRGSRYLHLRSELVADIEAE</sequence>
<evidence type="ECO:0000313" key="2">
    <source>
        <dbReference type="EMBL" id="RKO93355.1"/>
    </source>
</evidence>
<reference evidence="3" key="1">
    <citation type="journal article" date="2018" name="Nat. Microbiol.">
        <title>Leveraging single-cell genomics to expand the fungal tree of life.</title>
        <authorList>
            <person name="Ahrendt S.R."/>
            <person name="Quandt C.A."/>
            <person name="Ciobanu D."/>
            <person name="Clum A."/>
            <person name="Salamov A."/>
            <person name="Andreopoulos B."/>
            <person name="Cheng J.F."/>
            <person name="Woyke T."/>
            <person name="Pelin A."/>
            <person name="Henrissat B."/>
            <person name="Reynolds N.K."/>
            <person name="Benny G.L."/>
            <person name="Smith M.E."/>
            <person name="James T.Y."/>
            <person name="Grigoriev I.V."/>
        </authorList>
    </citation>
    <scope>NUCLEOTIDE SEQUENCE [LARGE SCALE GENOMIC DNA]</scope>
</reference>
<keyword evidence="1" id="KW-1133">Transmembrane helix</keyword>
<proteinExistence type="predicted"/>
<organism evidence="2 3">
    <name type="scientific">Blyttiomyces helicus</name>
    <dbReference type="NCBI Taxonomy" id="388810"/>
    <lineage>
        <taxon>Eukaryota</taxon>
        <taxon>Fungi</taxon>
        <taxon>Fungi incertae sedis</taxon>
        <taxon>Chytridiomycota</taxon>
        <taxon>Chytridiomycota incertae sedis</taxon>
        <taxon>Chytridiomycetes</taxon>
        <taxon>Chytridiomycetes incertae sedis</taxon>
        <taxon>Blyttiomyces</taxon>
    </lineage>
</organism>
<dbReference type="AlphaFoldDB" id="A0A4P9WMB9"/>
<dbReference type="EMBL" id="KZ994273">
    <property type="protein sequence ID" value="RKO93355.1"/>
    <property type="molecule type" value="Genomic_DNA"/>
</dbReference>
<protein>
    <submittedName>
        <fullName evidence="2">Uncharacterized protein</fullName>
    </submittedName>
</protein>
<evidence type="ECO:0000313" key="3">
    <source>
        <dbReference type="Proteomes" id="UP000269721"/>
    </source>
</evidence>
<evidence type="ECO:0000256" key="1">
    <source>
        <dbReference type="SAM" id="Phobius"/>
    </source>
</evidence>
<keyword evidence="1" id="KW-0472">Membrane</keyword>
<keyword evidence="1" id="KW-0812">Transmembrane</keyword>
<keyword evidence="3" id="KW-1185">Reference proteome</keyword>
<accession>A0A4P9WMB9</accession>
<feature type="transmembrane region" description="Helical" evidence="1">
    <location>
        <begin position="38"/>
        <end position="64"/>
    </location>
</feature>
<gene>
    <name evidence="2" type="ORF">BDK51DRAFT_28987</name>
</gene>
<dbReference type="Proteomes" id="UP000269721">
    <property type="component" value="Unassembled WGS sequence"/>
</dbReference>
<name>A0A4P9WMB9_9FUNG</name>